<evidence type="ECO:0000256" key="1">
    <source>
        <dbReference type="SAM" id="MobiDB-lite"/>
    </source>
</evidence>
<feature type="compositionally biased region" description="Basic and acidic residues" evidence="1">
    <location>
        <begin position="115"/>
        <end position="125"/>
    </location>
</feature>
<evidence type="ECO:0000313" key="3">
    <source>
        <dbReference type="Proteomes" id="UP001530400"/>
    </source>
</evidence>
<gene>
    <name evidence="2" type="ORF">ACHAWO_013943</name>
</gene>
<feature type="region of interest" description="Disordered" evidence="1">
    <location>
        <begin position="106"/>
        <end position="169"/>
    </location>
</feature>
<feature type="region of interest" description="Disordered" evidence="1">
    <location>
        <begin position="1"/>
        <end position="73"/>
    </location>
</feature>
<sequence>MIAAPFHNTNMTASPQESEEPNDTKPEPSARRTSRRTRNTALSSSLNLGSSTTSSRRAQDANLKSSFSSSIDRRAGLAATKGRLSQSFIDQSGEGLDDDTINEILKGFSDDKEDDDARRVEKEESQDGMSEMKAVQRKDSGGRRCMLASIESQKSMHFNVRDESDSDDD</sequence>
<reference evidence="2 3" key="1">
    <citation type="submission" date="2024-10" db="EMBL/GenBank/DDBJ databases">
        <title>Updated reference genomes for cyclostephanoid diatoms.</title>
        <authorList>
            <person name="Roberts W.R."/>
            <person name="Alverson A.J."/>
        </authorList>
    </citation>
    <scope>NUCLEOTIDE SEQUENCE [LARGE SCALE GENOMIC DNA]</scope>
    <source>
        <strain evidence="2 3">AJA010-31</strain>
    </source>
</reference>
<protein>
    <submittedName>
        <fullName evidence="2">Uncharacterized protein</fullName>
    </submittedName>
</protein>
<dbReference type="EMBL" id="JALLPJ020000806">
    <property type="protein sequence ID" value="KAL3782458.1"/>
    <property type="molecule type" value="Genomic_DNA"/>
</dbReference>
<accession>A0ABD3P3K1</accession>
<keyword evidence="3" id="KW-1185">Reference proteome</keyword>
<evidence type="ECO:0000313" key="2">
    <source>
        <dbReference type="EMBL" id="KAL3782458.1"/>
    </source>
</evidence>
<comment type="caution">
    <text evidence="2">The sequence shown here is derived from an EMBL/GenBank/DDBJ whole genome shotgun (WGS) entry which is preliminary data.</text>
</comment>
<dbReference type="Proteomes" id="UP001530400">
    <property type="component" value="Unassembled WGS sequence"/>
</dbReference>
<dbReference type="AlphaFoldDB" id="A0ABD3P3K1"/>
<feature type="compositionally biased region" description="Polar residues" evidence="1">
    <location>
        <begin position="7"/>
        <end position="16"/>
    </location>
</feature>
<proteinExistence type="predicted"/>
<name>A0ABD3P3K1_9STRA</name>
<organism evidence="2 3">
    <name type="scientific">Cyclotella atomus</name>
    <dbReference type="NCBI Taxonomy" id="382360"/>
    <lineage>
        <taxon>Eukaryota</taxon>
        <taxon>Sar</taxon>
        <taxon>Stramenopiles</taxon>
        <taxon>Ochrophyta</taxon>
        <taxon>Bacillariophyta</taxon>
        <taxon>Coscinodiscophyceae</taxon>
        <taxon>Thalassiosirophycidae</taxon>
        <taxon>Stephanodiscales</taxon>
        <taxon>Stephanodiscaceae</taxon>
        <taxon>Cyclotella</taxon>
    </lineage>
</organism>
<feature type="compositionally biased region" description="Low complexity" evidence="1">
    <location>
        <begin position="39"/>
        <end position="55"/>
    </location>
</feature>